<dbReference type="PANTHER" id="PTHR11827:SF6">
    <property type="entry name" value="SOLUTE CARRIER FAMILY 12 MEMBER 8"/>
    <property type="match status" value="1"/>
</dbReference>
<feature type="transmembrane region" description="Helical" evidence="8">
    <location>
        <begin position="412"/>
        <end position="432"/>
    </location>
</feature>
<feature type="transmembrane region" description="Helical" evidence="8">
    <location>
        <begin position="385"/>
        <end position="406"/>
    </location>
</feature>
<evidence type="ECO:0000256" key="1">
    <source>
        <dbReference type="ARBA" id="ARBA00004141"/>
    </source>
</evidence>
<accession>A0A7R9BIE1</accession>
<dbReference type="PANTHER" id="PTHR11827">
    <property type="entry name" value="SOLUTE CARRIER FAMILY 12, CATION COTRANSPORTERS"/>
    <property type="match status" value="1"/>
</dbReference>
<feature type="transmembrane region" description="Helical" evidence="8">
    <location>
        <begin position="98"/>
        <end position="121"/>
    </location>
</feature>
<reference evidence="10" key="1">
    <citation type="submission" date="2020-11" db="EMBL/GenBank/DDBJ databases">
        <authorList>
            <person name="Tran Van P."/>
        </authorList>
    </citation>
    <scope>NUCLEOTIDE SEQUENCE</scope>
</reference>
<dbReference type="InterPro" id="IPR004842">
    <property type="entry name" value="SLC12A_fam"/>
</dbReference>
<dbReference type="OrthoDB" id="2020542at2759"/>
<evidence type="ECO:0000256" key="6">
    <source>
        <dbReference type="ARBA" id="ARBA00022989"/>
    </source>
</evidence>
<feature type="transmembrane region" description="Helical" evidence="8">
    <location>
        <begin position="292"/>
        <end position="312"/>
    </location>
</feature>
<evidence type="ECO:0000313" key="11">
    <source>
        <dbReference type="Proteomes" id="UP000678499"/>
    </source>
</evidence>
<evidence type="ECO:0000313" key="10">
    <source>
        <dbReference type="EMBL" id="CAD7275917.1"/>
    </source>
</evidence>
<keyword evidence="5 8" id="KW-0812">Transmembrane</keyword>
<evidence type="ECO:0000256" key="7">
    <source>
        <dbReference type="ARBA" id="ARBA00023136"/>
    </source>
</evidence>
<proteinExistence type="inferred from homology"/>
<sequence length="641" mass="70437">MSKRDSGDNIGANAFVANRGNDDDTTKLKDYFDHQPYQEDELFADESGLKPWWTSNFLLRQPTLFGAWDGVFTSCLINILGVIVFLRSGWIVAEAGLWMSTLIVTVSVLVILTSVLSAIAICEMGSVGSGGVYSVLSSTLGSRVGGAFGLLYCFGNAVEGALHAAGFGESIAELFVIKNPWIETVFGIGLILFLVIINIAGVQWVMKFQFFLLLGLLLAVGDFLVGSLLEVHPEVGITGWSTETFWNNTSPMYSNGSDWFSVFGVFFPTVTGILAGVNMAGDLKQPAKDIPVGTLSAVCFSFLVYLTCIWILGWTCDRSALQIDFLIMEKEAFFGIFVLIGLYVSSVSTCLGVLYGTPRVLQSIAGQKIVPVLQPLEKGRGPNNVPVLAVLVVGAVTLVFVLIGQINRLAPIVTLPFLLTYAGIDYAHFALVQARLLNISSAQFAASKDRKPPSGLLQSPTFLQPTEEGSYSPQLGLDPEFSGEILSQPKSCYSVFCNHYVSLFACALKVMMVLLVHWIYGLAFLAILGSLYLYIGRCSQTYSPGLAHEFSFFEWIFDLAFSPGSADDHAKFSWRRFWKNHRKDYEEVIVGSQPPSRDLYRTEQSQVTDVSKDFNWRKPYHQATMLSNTDVSSHQSEVGEE</sequence>
<evidence type="ECO:0000259" key="9">
    <source>
        <dbReference type="Pfam" id="PF00324"/>
    </source>
</evidence>
<keyword evidence="4" id="KW-0813">Transport</keyword>
<dbReference type="GO" id="GO:0016020">
    <property type="term" value="C:membrane"/>
    <property type="evidence" value="ECO:0007669"/>
    <property type="project" value="UniProtKB-SubCell"/>
</dbReference>
<keyword evidence="11" id="KW-1185">Reference proteome</keyword>
<dbReference type="Gene3D" id="1.20.1740.10">
    <property type="entry name" value="Amino acid/polyamine transporter I"/>
    <property type="match status" value="1"/>
</dbReference>
<dbReference type="FunFam" id="1.20.1740.10:FF:000013">
    <property type="entry name" value="Solute carrier family 12 member"/>
    <property type="match status" value="1"/>
</dbReference>
<comment type="subcellular location">
    <subcellularLocation>
        <location evidence="1">Membrane</location>
        <topology evidence="1">Multi-pass membrane protein</topology>
    </subcellularLocation>
</comment>
<comment type="similarity">
    <text evidence="2">Belongs to the SLC12A transporter family.</text>
</comment>
<name>A0A7R9BIE1_9CRUS</name>
<evidence type="ECO:0000256" key="3">
    <source>
        <dbReference type="ARBA" id="ARBA00019359"/>
    </source>
</evidence>
<dbReference type="InterPro" id="IPR004841">
    <property type="entry name" value="AA-permease/SLC12A_dom"/>
</dbReference>
<dbReference type="Pfam" id="PF00324">
    <property type="entry name" value="AA_permease"/>
    <property type="match status" value="1"/>
</dbReference>
<gene>
    <name evidence="10" type="ORF">NMOB1V02_LOCUS3702</name>
</gene>
<feature type="transmembrane region" description="Helical" evidence="8">
    <location>
        <begin position="512"/>
        <end position="535"/>
    </location>
</feature>
<dbReference type="GO" id="GO:0055064">
    <property type="term" value="P:chloride ion homeostasis"/>
    <property type="evidence" value="ECO:0007669"/>
    <property type="project" value="TreeGrafter"/>
</dbReference>
<dbReference type="EMBL" id="CAJPEX010000507">
    <property type="protein sequence ID" value="CAG0916069.1"/>
    <property type="molecule type" value="Genomic_DNA"/>
</dbReference>
<organism evidence="10">
    <name type="scientific">Notodromas monacha</name>
    <dbReference type="NCBI Taxonomy" id="399045"/>
    <lineage>
        <taxon>Eukaryota</taxon>
        <taxon>Metazoa</taxon>
        <taxon>Ecdysozoa</taxon>
        <taxon>Arthropoda</taxon>
        <taxon>Crustacea</taxon>
        <taxon>Oligostraca</taxon>
        <taxon>Ostracoda</taxon>
        <taxon>Podocopa</taxon>
        <taxon>Podocopida</taxon>
        <taxon>Cypridocopina</taxon>
        <taxon>Cypridoidea</taxon>
        <taxon>Cyprididae</taxon>
        <taxon>Notodromas</taxon>
    </lineage>
</organism>
<keyword evidence="6 8" id="KW-1133">Transmembrane helix</keyword>
<dbReference type="GO" id="GO:0055075">
    <property type="term" value="P:potassium ion homeostasis"/>
    <property type="evidence" value="ECO:0007669"/>
    <property type="project" value="TreeGrafter"/>
</dbReference>
<evidence type="ECO:0000256" key="8">
    <source>
        <dbReference type="SAM" id="Phobius"/>
    </source>
</evidence>
<feature type="transmembrane region" description="Helical" evidence="8">
    <location>
        <begin position="65"/>
        <end position="86"/>
    </location>
</feature>
<protein>
    <recommendedName>
        <fullName evidence="3">Solute carrier family 12 member 9</fullName>
    </recommendedName>
</protein>
<dbReference type="GO" id="GO:0015379">
    <property type="term" value="F:potassium:chloride symporter activity"/>
    <property type="evidence" value="ECO:0007669"/>
    <property type="project" value="TreeGrafter"/>
</dbReference>
<evidence type="ECO:0000256" key="4">
    <source>
        <dbReference type="ARBA" id="ARBA00022448"/>
    </source>
</evidence>
<feature type="transmembrane region" description="Helical" evidence="8">
    <location>
        <begin position="208"/>
        <end position="229"/>
    </location>
</feature>
<feature type="domain" description="Amino acid permease/ SLC12A" evidence="9">
    <location>
        <begin position="71"/>
        <end position="432"/>
    </location>
</feature>
<dbReference type="GO" id="GO:0006884">
    <property type="term" value="P:cell volume homeostasis"/>
    <property type="evidence" value="ECO:0007669"/>
    <property type="project" value="TreeGrafter"/>
</dbReference>
<evidence type="ECO:0000256" key="2">
    <source>
        <dbReference type="ARBA" id="ARBA00010593"/>
    </source>
</evidence>
<keyword evidence="7 8" id="KW-0472">Membrane</keyword>
<dbReference type="GO" id="GO:1990573">
    <property type="term" value="P:potassium ion import across plasma membrane"/>
    <property type="evidence" value="ECO:0007669"/>
    <property type="project" value="TreeGrafter"/>
</dbReference>
<feature type="transmembrane region" description="Helical" evidence="8">
    <location>
        <begin position="181"/>
        <end position="201"/>
    </location>
</feature>
<dbReference type="AlphaFoldDB" id="A0A7R9BIE1"/>
<evidence type="ECO:0000256" key="5">
    <source>
        <dbReference type="ARBA" id="ARBA00022692"/>
    </source>
</evidence>
<dbReference type="EMBL" id="OA882544">
    <property type="protein sequence ID" value="CAD7275917.1"/>
    <property type="molecule type" value="Genomic_DNA"/>
</dbReference>
<feature type="transmembrane region" description="Helical" evidence="8">
    <location>
        <begin position="332"/>
        <end position="355"/>
    </location>
</feature>
<feature type="transmembrane region" description="Helical" evidence="8">
    <location>
        <begin position="259"/>
        <end position="280"/>
    </location>
</feature>
<dbReference type="Proteomes" id="UP000678499">
    <property type="component" value="Unassembled WGS sequence"/>
</dbReference>